<evidence type="ECO:0000313" key="2">
    <source>
        <dbReference type="EMBL" id="BDZ37983.1"/>
    </source>
</evidence>
<dbReference type="RefSeq" id="WP_286301831.1">
    <property type="nucleotide sequence ID" value="NZ_AP027728.1"/>
</dbReference>
<evidence type="ECO:0008006" key="4">
    <source>
        <dbReference type="Google" id="ProtNLM"/>
    </source>
</evidence>
<organism evidence="2 3">
    <name type="scientific">Microbacterium suwonense</name>
    <dbReference type="NCBI Taxonomy" id="683047"/>
    <lineage>
        <taxon>Bacteria</taxon>
        <taxon>Bacillati</taxon>
        <taxon>Actinomycetota</taxon>
        <taxon>Actinomycetes</taxon>
        <taxon>Micrococcales</taxon>
        <taxon>Microbacteriaceae</taxon>
        <taxon>Microbacterium</taxon>
    </lineage>
</organism>
<dbReference type="EMBL" id="AP027728">
    <property type="protein sequence ID" value="BDZ37983.1"/>
    <property type="molecule type" value="Genomic_DNA"/>
</dbReference>
<sequence length="67" mass="6985">MSNPTPNYLPEDPDAEASTDPATREVNGERVLDPDADPDLIDSAEADRLATGGDDDGDGATRPPHAP</sequence>
<accession>A0ABM8FQM5</accession>
<dbReference type="Proteomes" id="UP001321543">
    <property type="component" value="Chromosome"/>
</dbReference>
<evidence type="ECO:0000313" key="3">
    <source>
        <dbReference type="Proteomes" id="UP001321543"/>
    </source>
</evidence>
<evidence type="ECO:0000256" key="1">
    <source>
        <dbReference type="SAM" id="MobiDB-lite"/>
    </source>
</evidence>
<feature type="compositionally biased region" description="Basic and acidic residues" evidence="1">
    <location>
        <begin position="22"/>
        <end position="33"/>
    </location>
</feature>
<name>A0ABM8FQM5_9MICO</name>
<reference evidence="3" key="1">
    <citation type="journal article" date="2019" name="Int. J. Syst. Evol. Microbiol.">
        <title>The Global Catalogue of Microorganisms (GCM) 10K type strain sequencing project: providing services to taxonomists for standard genome sequencing and annotation.</title>
        <authorList>
            <consortium name="The Broad Institute Genomics Platform"/>
            <consortium name="The Broad Institute Genome Sequencing Center for Infectious Disease"/>
            <person name="Wu L."/>
            <person name="Ma J."/>
        </authorList>
    </citation>
    <scope>NUCLEOTIDE SEQUENCE [LARGE SCALE GENOMIC DNA]</scope>
    <source>
        <strain evidence="3">NBRC 106310</strain>
    </source>
</reference>
<proteinExistence type="predicted"/>
<feature type="region of interest" description="Disordered" evidence="1">
    <location>
        <begin position="1"/>
        <end position="67"/>
    </location>
</feature>
<feature type="compositionally biased region" description="Acidic residues" evidence="1">
    <location>
        <begin position="34"/>
        <end position="44"/>
    </location>
</feature>
<gene>
    <name evidence="2" type="ORF">GCM10025863_05970</name>
</gene>
<protein>
    <recommendedName>
        <fullName evidence="4">Multidrug transporter</fullName>
    </recommendedName>
</protein>
<keyword evidence="3" id="KW-1185">Reference proteome</keyword>